<accession>A0AAV6NLU6</accession>
<gene>
    <name evidence="1" type="primary">FH4</name>
    <name evidence="1" type="ORF">SDJN03_08837</name>
</gene>
<feature type="non-terminal residue" evidence="1">
    <location>
        <position position="1"/>
    </location>
</feature>
<dbReference type="AlphaFoldDB" id="A0AAV6NLU6"/>
<sequence>MLKFVKSATEEVEIARREQRRVLEELKTTNEYYETGDRENLLGLFMIVRDFVNTVNQVCREIAGELRGKMKMGNMDACLPLKGTVSLRFQV</sequence>
<dbReference type="PANTHER" id="PTHR23213">
    <property type="entry name" value="FORMIN-RELATED"/>
    <property type="match status" value="1"/>
</dbReference>
<dbReference type="GO" id="GO:0045010">
    <property type="term" value="P:actin nucleation"/>
    <property type="evidence" value="ECO:0007669"/>
    <property type="project" value="InterPro"/>
</dbReference>
<protein>
    <submittedName>
        <fullName evidence="1">Formin-like protein 4</fullName>
    </submittedName>
</protein>
<proteinExistence type="predicted"/>
<dbReference type="Proteomes" id="UP000685013">
    <property type="component" value="Chromosome 5"/>
</dbReference>
<name>A0AAV6NLU6_9ROSI</name>
<dbReference type="InterPro" id="IPR027643">
    <property type="entry name" value="Formin-like_plant"/>
</dbReference>
<dbReference type="GO" id="GO:0051015">
    <property type="term" value="F:actin filament binding"/>
    <property type="evidence" value="ECO:0007669"/>
    <property type="project" value="InterPro"/>
</dbReference>
<organism evidence="1 2">
    <name type="scientific">Cucurbita argyrosperma subsp. sororia</name>
    <dbReference type="NCBI Taxonomy" id="37648"/>
    <lineage>
        <taxon>Eukaryota</taxon>
        <taxon>Viridiplantae</taxon>
        <taxon>Streptophyta</taxon>
        <taxon>Embryophyta</taxon>
        <taxon>Tracheophyta</taxon>
        <taxon>Spermatophyta</taxon>
        <taxon>Magnoliopsida</taxon>
        <taxon>eudicotyledons</taxon>
        <taxon>Gunneridae</taxon>
        <taxon>Pentapetalae</taxon>
        <taxon>rosids</taxon>
        <taxon>fabids</taxon>
        <taxon>Cucurbitales</taxon>
        <taxon>Cucurbitaceae</taxon>
        <taxon>Cucurbiteae</taxon>
        <taxon>Cucurbita</taxon>
    </lineage>
</organism>
<reference evidence="1 2" key="1">
    <citation type="journal article" date="2021" name="Hortic Res">
        <title>The domestication of Cucurbita argyrosperma as revealed by the genome of its wild relative.</title>
        <authorList>
            <person name="Barrera-Redondo J."/>
            <person name="Sanchez-de la Vega G."/>
            <person name="Aguirre-Liguori J.A."/>
            <person name="Castellanos-Morales G."/>
            <person name="Gutierrez-Guerrero Y.T."/>
            <person name="Aguirre-Dugua X."/>
            <person name="Aguirre-Planter E."/>
            <person name="Tenaillon M.I."/>
            <person name="Lira-Saade R."/>
            <person name="Eguiarte L.E."/>
        </authorList>
    </citation>
    <scope>NUCLEOTIDE SEQUENCE [LARGE SCALE GENOMIC DNA]</scope>
    <source>
        <strain evidence="1">JBR-2021</strain>
    </source>
</reference>
<keyword evidence="2" id="KW-1185">Reference proteome</keyword>
<evidence type="ECO:0000313" key="2">
    <source>
        <dbReference type="Proteomes" id="UP000685013"/>
    </source>
</evidence>
<dbReference type="PANTHER" id="PTHR23213:SF354">
    <property type="entry name" value="FORMIN-LIKE PROTEIN 4"/>
    <property type="match status" value="1"/>
</dbReference>
<evidence type="ECO:0000313" key="1">
    <source>
        <dbReference type="EMBL" id="KAG6599059.1"/>
    </source>
</evidence>
<dbReference type="EMBL" id="JAGKQH010000005">
    <property type="protein sequence ID" value="KAG6599059.1"/>
    <property type="molecule type" value="Genomic_DNA"/>
</dbReference>
<comment type="caution">
    <text evidence="1">The sequence shown here is derived from an EMBL/GenBank/DDBJ whole genome shotgun (WGS) entry which is preliminary data.</text>
</comment>